<evidence type="ECO:0000259" key="2">
    <source>
        <dbReference type="Pfam" id="PF04146"/>
    </source>
</evidence>
<gene>
    <name evidence="3" type="ORF">DFH07DRAFT_942828</name>
</gene>
<evidence type="ECO:0000256" key="1">
    <source>
        <dbReference type="SAM" id="MobiDB-lite"/>
    </source>
</evidence>
<accession>A0AAD7IKX2</accession>
<evidence type="ECO:0000313" key="4">
    <source>
        <dbReference type="Proteomes" id="UP001215280"/>
    </source>
</evidence>
<dbReference type="InterPro" id="IPR007275">
    <property type="entry name" value="YTH_domain"/>
</dbReference>
<comment type="caution">
    <text evidence="3">The sequence shown here is derived from an EMBL/GenBank/DDBJ whole genome shotgun (WGS) entry which is preliminary data.</text>
</comment>
<protein>
    <recommendedName>
        <fullName evidence="2">YTH domain-containing protein</fullName>
    </recommendedName>
</protein>
<dbReference type="Proteomes" id="UP001215280">
    <property type="component" value="Unassembled WGS sequence"/>
</dbReference>
<organism evidence="3 4">
    <name type="scientific">Mycena maculata</name>
    <dbReference type="NCBI Taxonomy" id="230809"/>
    <lineage>
        <taxon>Eukaryota</taxon>
        <taxon>Fungi</taxon>
        <taxon>Dikarya</taxon>
        <taxon>Basidiomycota</taxon>
        <taxon>Agaricomycotina</taxon>
        <taxon>Agaricomycetes</taxon>
        <taxon>Agaricomycetidae</taxon>
        <taxon>Agaricales</taxon>
        <taxon>Marasmiineae</taxon>
        <taxon>Mycenaceae</taxon>
        <taxon>Mycena</taxon>
    </lineage>
</organism>
<dbReference type="GO" id="GO:0003723">
    <property type="term" value="F:RNA binding"/>
    <property type="evidence" value="ECO:0007669"/>
    <property type="project" value="InterPro"/>
</dbReference>
<dbReference type="Pfam" id="PF04146">
    <property type="entry name" value="YTH"/>
    <property type="match status" value="1"/>
</dbReference>
<keyword evidence="4" id="KW-1185">Reference proteome</keyword>
<feature type="region of interest" description="Disordered" evidence="1">
    <location>
        <begin position="124"/>
        <end position="150"/>
    </location>
</feature>
<name>A0AAD7IKX2_9AGAR</name>
<sequence>MYHIQRLLGPRKFFPGRRQNALEESSELSRRVTANQFVTLLIPSLQNTATLAQKKSQETQKVFHLIQYSPHNLPEAQLEEGAQSTDISYKSSDFDGPAAESNMLPLQYIKQSREKPELKRYRDGRENRNTNPLCKYDPIGQNTNRPDQEEWDPISAKWEIDPACFTFLVTYMFNSLVPPPFNEQLRCAQARPSVGFVAEFMRELCGAPEESIEEAPIFNERPRIIDRETLAGTFRSRTRQTFSGGKLLKLNARPDELAFLDPTLPEPCLHFEGHGDFCPTSAQVSVSNHMSSSCRPPSKIKQLAFQRPQDEADEHGGVATQKHNAGVLDCAFRTSHEVFLIFSANRAGNSSAMGGSTLTPAVKWLMFLAEWTGQAVKWIHGN</sequence>
<dbReference type="EMBL" id="JARJLG010000102">
    <property type="protein sequence ID" value="KAJ7745598.1"/>
    <property type="molecule type" value="Genomic_DNA"/>
</dbReference>
<evidence type="ECO:0000313" key="3">
    <source>
        <dbReference type="EMBL" id="KAJ7745598.1"/>
    </source>
</evidence>
<proteinExistence type="predicted"/>
<dbReference type="AlphaFoldDB" id="A0AAD7IKX2"/>
<feature type="domain" description="YTH" evidence="2">
    <location>
        <begin position="314"/>
        <end position="372"/>
    </location>
</feature>
<reference evidence="3" key="1">
    <citation type="submission" date="2023-03" db="EMBL/GenBank/DDBJ databases">
        <title>Massive genome expansion in bonnet fungi (Mycena s.s.) driven by repeated elements and novel gene families across ecological guilds.</title>
        <authorList>
            <consortium name="Lawrence Berkeley National Laboratory"/>
            <person name="Harder C.B."/>
            <person name="Miyauchi S."/>
            <person name="Viragh M."/>
            <person name="Kuo A."/>
            <person name="Thoen E."/>
            <person name="Andreopoulos B."/>
            <person name="Lu D."/>
            <person name="Skrede I."/>
            <person name="Drula E."/>
            <person name="Henrissat B."/>
            <person name="Morin E."/>
            <person name="Kohler A."/>
            <person name="Barry K."/>
            <person name="LaButti K."/>
            <person name="Morin E."/>
            <person name="Salamov A."/>
            <person name="Lipzen A."/>
            <person name="Mereny Z."/>
            <person name="Hegedus B."/>
            <person name="Baldrian P."/>
            <person name="Stursova M."/>
            <person name="Weitz H."/>
            <person name="Taylor A."/>
            <person name="Grigoriev I.V."/>
            <person name="Nagy L.G."/>
            <person name="Martin F."/>
            <person name="Kauserud H."/>
        </authorList>
    </citation>
    <scope>NUCLEOTIDE SEQUENCE</scope>
    <source>
        <strain evidence="3">CBHHK188m</strain>
    </source>
</reference>